<comment type="caution">
    <text evidence="3">The sequence shown here is derived from an EMBL/GenBank/DDBJ whole genome shotgun (WGS) entry which is preliminary data.</text>
</comment>
<keyword evidence="2" id="KW-0732">Signal</keyword>
<dbReference type="Proteomes" id="UP000809349">
    <property type="component" value="Unassembled WGS sequence"/>
</dbReference>
<evidence type="ECO:0000313" key="4">
    <source>
        <dbReference type="Proteomes" id="UP000809349"/>
    </source>
</evidence>
<gene>
    <name evidence="3" type="ORF">I4X03_021140</name>
</gene>
<keyword evidence="1" id="KW-0812">Transmembrane</keyword>
<dbReference type="RefSeq" id="WP_223470438.1">
    <property type="nucleotide sequence ID" value="NZ_JAFBIL020000009.1"/>
</dbReference>
<evidence type="ECO:0000256" key="2">
    <source>
        <dbReference type="SAM" id="SignalP"/>
    </source>
</evidence>
<keyword evidence="1" id="KW-0472">Membrane</keyword>
<sequence length="182" mass="19327">MKLLTTFLFALSVASAALASPGAHGPNGEHLDGAVATAEGGTFPRIETFTESFELVGQLSGGELSIMIDRYETNEPVLGGTLEVEYKGLKAPAKFHADLGDYAIDNPALLAALSKPGSHPLLFTLIVGDESDLLEGTLVVNEIHGEEHEHLNAWPWVTGIAIAAAILAAVVFARRRTNRKDI</sequence>
<keyword evidence="1" id="KW-1133">Transmembrane helix</keyword>
<name>A0ABS7SUY8_9BURK</name>
<proteinExistence type="predicted"/>
<organism evidence="3 4">
    <name type="scientific">Massilia soli</name>
    <dbReference type="NCBI Taxonomy" id="2792854"/>
    <lineage>
        <taxon>Bacteria</taxon>
        <taxon>Pseudomonadati</taxon>
        <taxon>Pseudomonadota</taxon>
        <taxon>Betaproteobacteria</taxon>
        <taxon>Burkholderiales</taxon>
        <taxon>Oxalobacteraceae</taxon>
        <taxon>Telluria group</taxon>
        <taxon>Massilia</taxon>
    </lineage>
</organism>
<reference evidence="3 4" key="1">
    <citation type="submission" date="2021-08" db="EMBL/GenBank/DDBJ databases">
        <title>Massilia sp. R798.</title>
        <authorList>
            <person name="Baek J.H."/>
            <person name="Jung H.S."/>
            <person name="Kim K.R."/>
            <person name="Jeon C.O."/>
        </authorList>
    </citation>
    <scope>NUCLEOTIDE SEQUENCE [LARGE SCALE GENOMIC DNA]</scope>
    <source>
        <strain evidence="3 4">R798</strain>
    </source>
</reference>
<protein>
    <submittedName>
        <fullName evidence="3">Uncharacterized protein</fullName>
    </submittedName>
</protein>
<dbReference type="EMBL" id="JAFBIL020000009">
    <property type="protein sequence ID" value="MBZ2209778.1"/>
    <property type="molecule type" value="Genomic_DNA"/>
</dbReference>
<accession>A0ABS7SUY8</accession>
<feature type="transmembrane region" description="Helical" evidence="1">
    <location>
        <begin position="153"/>
        <end position="173"/>
    </location>
</feature>
<feature type="signal peptide" evidence="2">
    <location>
        <begin position="1"/>
        <end position="19"/>
    </location>
</feature>
<keyword evidence="4" id="KW-1185">Reference proteome</keyword>
<feature type="chain" id="PRO_5046661392" evidence="2">
    <location>
        <begin position="20"/>
        <end position="182"/>
    </location>
</feature>
<evidence type="ECO:0000313" key="3">
    <source>
        <dbReference type="EMBL" id="MBZ2209778.1"/>
    </source>
</evidence>
<evidence type="ECO:0000256" key="1">
    <source>
        <dbReference type="SAM" id="Phobius"/>
    </source>
</evidence>